<name>A0A8J8PCR3_9ARCH</name>
<evidence type="ECO:0000313" key="2">
    <source>
        <dbReference type="Proteomes" id="UP000752814"/>
    </source>
</evidence>
<dbReference type="AlphaFoldDB" id="A0A8J8PCR3"/>
<dbReference type="GeneID" id="41323378"/>
<dbReference type="RefSeq" id="WP_020448846.1">
    <property type="nucleotide sequence ID" value="NZ_CAYAYJ010000005.1"/>
</dbReference>
<reference evidence="1" key="1">
    <citation type="submission" date="2016-03" db="EMBL/GenBank/DDBJ databases">
        <authorList>
            <person name="Borrel G."/>
            <person name="Mccann A."/>
            <person name="O'Toole P.W."/>
        </authorList>
    </citation>
    <scope>NUCLEOTIDE SEQUENCE</scope>
    <source>
        <strain evidence="1">183</strain>
    </source>
</reference>
<sequence>MRRDSGRKFLGVDAPSIFCITAKEAHNEDKRILSPILEQTRSAYSFLKSRADLTVQGFENDGGTIIQDDAGDIFTLKDTVLTCYKDESGKIYRHDLRHPASQAAEARKVIDAANAYQSSVFYETEIQTVEALIGRFTNFSPEEGCGQ</sequence>
<dbReference type="EMBL" id="LVVT01000001">
    <property type="protein sequence ID" value="TQS84605.1"/>
    <property type="molecule type" value="Genomic_DNA"/>
</dbReference>
<accession>A0A8J8PCR3</accession>
<proteinExistence type="predicted"/>
<gene>
    <name evidence="1" type="ORF">A3207_00750</name>
</gene>
<protein>
    <submittedName>
        <fullName evidence="1">Uncharacterized protein</fullName>
    </submittedName>
</protein>
<comment type="caution">
    <text evidence="1">The sequence shown here is derived from an EMBL/GenBank/DDBJ whole genome shotgun (WGS) entry which is preliminary data.</text>
</comment>
<dbReference type="Proteomes" id="UP000752814">
    <property type="component" value="Unassembled WGS sequence"/>
</dbReference>
<organism evidence="1 2">
    <name type="scientific">Candidatus Methanomassiliicoccus intestinalis</name>
    <dbReference type="NCBI Taxonomy" id="1406512"/>
    <lineage>
        <taxon>Archaea</taxon>
        <taxon>Methanobacteriati</taxon>
        <taxon>Thermoplasmatota</taxon>
        <taxon>Thermoplasmata</taxon>
        <taxon>Methanomassiliicoccales</taxon>
        <taxon>Methanomassiliicoccaceae</taxon>
        <taxon>Methanomassiliicoccus</taxon>
    </lineage>
</organism>
<evidence type="ECO:0000313" key="1">
    <source>
        <dbReference type="EMBL" id="TQS84605.1"/>
    </source>
</evidence>